<dbReference type="InterPro" id="IPR004625">
    <property type="entry name" value="PyrdxlKinase"/>
</dbReference>
<dbReference type="Proteomes" id="UP000708148">
    <property type="component" value="Unassembled WGS sequence"/>
</dbReference>
<proteinExistence type="inferred from homology"/>
<dbReference type="PANTHER" id="PTHR10534">
    <property type="entry name" value="PYRIDOXAL KINASE"/>
    <property type="match status" value="1"/>
</dbReference>
<keyword evidence="3" id="KW-0808">Transferase</keyword>
<dbReference type="Gene3D" id="3.40.1190.20">
    <property type="match status" value="1"/>
</dbReference>
<dbReference type="GO" id="GO:0008478">
    <property type="term" value="F:pyridoxal kinase activity"/>
    <property type="evidence" value="ECO:0007669"/>
    <property type="project" value="UniProtKB-EC"/>
</dbReference>
<dbReference type="GO" id="GO:0005829">
    <property type="term" value="C:cytosol"/>
    <property type="evidence" value="ECO:0007669"/>
    <property type="project" value="TreeGrafter"/>
</dbReference>
<keyword evidence="4" id="KW-0547">Nucleotide-binding</keyword>
<dbReference type="SUPFAM" id="SSF53613">
    <property type="entry name" value="Ribokinase-like"/>
    <property type="match status" value="1"/>
</dbReference>
<keyword evidence="6" id="KW-0067">ATP-binding</keyword>
<evidence type="ECO:0000313" key="8">
    <source>
        <dbReference type="Proteomes" id="UP000708148"/>
    </source>
</evidence>
<comment type="caution">
    <text evidence="7">The sequence shown here is derived from an EMBL/GenBank/DDBJ whole genome shotgun (WGS) entry which is preliminary data.</text>
</comment>
<evidence type="ECO:0000256" key="2">
    <source>
        <dbReference type="ARBA" id="ARBA00012104"/>
    </source>
</evidence>
<evidence type="ECO:0000256" key="6">
    <source>
        <dbReference type="ARBA" id="ARBA00022840"/>
    </source>
</evidence>
<dbReference type="PANTHER" id="PTHR10534:SF2">
    <property type="entry name" value="PYRIDOXAL KINASE"/>
    <property type="match status" value="1"/>
</dbReference>
<evidence type="ECO:0000256" key="4">
    <source>
        <dbReference type="ARBA" id="ARBA00022741"/>
    </source>
</evidence>
<accession>A0A8S1IX85</accession>
<organism evidence="7 8">
    <name type="scientific">Ostreobium quekettii</name>
    <dbReference type="NCBI Taxonomy" id="121088"/>
    <lineage>
        <taxon>Eukaryota</taxon>
        <taxon>Viridiplantae</taxon>
        <taxon>Chlorophyta</taxon>
        <taxon>core chlorophytes</taxon>
        <taxon>Ulvophyceae</taxon>
        <taxon>TCBD clade</taxon>
        <taxon>Bryopsidales</taxon>
        <taxon>Ostreobineae</taxon>
        <taxon>Ostreobiaceae</taxon>
        <taxon>Ostreobium</taxon>
    </lineage>
</organism>
<gene>
    <name evidence="7" type="ORF">OSTQU699_LOCUS3711</name>
</gene>
<keyword evidence="5" id="KW-0418">Kinase</keyword>
<dbReference type="OrthoDB" id="3689at2759"/>
<dbReference type="InterPro" id="IPR029056">
    <property type="entry name" value="Ribokinase-like"/>
</dbReference>
<evidence type="ECO:0000256" key="3">
    <source>
        <dbReference type="ARBA" id="ARBA00022679"/>
    </source>
</evidence>
<reference evidence="7" key="1">
    <citation type="submission" date="2020-12" db="EMBL/GenBank/DDBJ databases">
        <authorList>
            <person name="Iha C."/>
        </authorList>
    </citation>
    <scope>NUCLEOTIDE SEQUENCE</scope>
</reference>
<feature type="non-terminal residue" evidence="7">
    <location>
        <position position="1"/>
    </location>
</feature>
<dbReference type="GO" id="GO:0009443">
    <property type="term" value="P:pyridoxal 5'-phosphate salvage"/>
    <property type="evidence" value="ECO:0007669"/>
    <property type="project" value="InterPro"/>
</dbReference>
<evidence type="ECO:0000313" key="7">
    <source>
        <dbReference type="EMBL" id="CAD7698350.1"/>
    </source>
</evidence>
<comment type="similarity">
    <text evidence="1">Belongs to the pyridoxine kinase family.</text>
</comment>
<keyword evidence="8" id="KW-1185">Reference proteome</keyword>
<protein>
    <recommendedName>
        <fullName evidence="2">pyridoxal kinase</fullName>
        <ecNumber evidence="2">2.7.1.35</ecNumber>
    </recommendedName>
</protein>
<dbReference type="GO" id="GO:0005524">
    <property type="term" value="F:ATP binding"/>
    <property type="evidence" value="ECO:0007669"/>
    <property type="project" value="UniProtKB-KW"/>
</dbReference>
<name>A0A8S1IX85_9CHLO</name>
<dbReference type="AlphaFoldDB" id="A0A8S1IX85"/>
<evidence type="ECO:0000256" key="5">
    <source>
        <dbReference type="ARBA" id="ARBA00022777"/>
    </source>
</evidence>
<dbReference type="EC" id="2.7.1.35" evidence="2"/>
<evidence type="ECO:0000256" key="1">
    <source>
        <dbReference type="ARBA" id="ARBA00008805"/>
    </source>
</evidence>
<dbReference type="EMBL" id="CAJHUC010000811">
    <property type="protein sequence ID" value="CAD7698350.1"/>
    <property type="molecule type" value="Genomic_DNA"/>
</dbReference>
<sequence>VITSMSPSEGDDDITIIGSTTEPQLESVPSRVRLRLKKLPGYFTGTGDLLAALLVAKLHCHQGRFAAALEEAVAALQGVMAVTADAQGGIAADDRSAEAFRARELRVVQGQYLLEHPEVVHRAEPVGG</sequence>